<evidence type="ECO:0000313" key="2">
    <source>
        <dbReference type="EMBL" id="CAE0463461.1"/>
    </source>
</evidence>
<organism evidence="2">
    <name type="scientific">Chaetoceros debilis</name>
    <dbReference type="NCBI Taxonomy" id="122233"/>
    <lineage>
        <taxon>Eukaryota</taxon>
        <taxon>Sar</taxon>
        <taxon>Stramenopiles</taxon>
        <taxon>Ochrophyta</taxon>
        <taxon>Bacillariophyta</taxon>
        <taxon>Coscinodiscophyceae</taxon>
        <taxon>Chaetocerotophycidae</taxon>
        <taxon>Chaetocerotales</taxon>
        <taxon>Chaetocerotaceae</taxon>
        <taxon>Chaetoceros</taxon>
    </lineage>
</organism>
<dbReference type="AlphaFoldDB" id="A0A7S3Q286"/>
<feature type="region of interest" description="Disordered" evidence="1">
    <location>
        <begin position="938"/>
        <end position="966"/>
    </location>
</feature>
<proteinExistence type="predicted"/>
<evidence type="ECO:0000256" key="1">
    <source>
        <dbReference type="SAM" id="MobiDB-lite"/>
    </source>
</evidence>
<gene>
    <name evidence="2" type="ORF">CDEB00056_LOCUS8302</name>
</gene>
<sequence>MSKEGTNDAEPTASKSWPTEVPKVLQNVKIKLSPDGKFITCLACATYDDRNASKNGVVFCARQRIFKFDSMLDHVKHAYHSSSMSRLAIDDDGANLTAYQFYKKYGRMYTKRKTATKMADFFAPLPKKSKSDKATVDETVGIADMVDATVVAIDDLHETPSVHSLVDTPVVMPNITRKVCGGSFASCDQINMSIQKGLQLTHDYYRKKDSSGVIKLIEGTTEVYSIFQHDCNGINIQLRDTQKPSLKGWKCDSCHALANTTKNWKRDLNAKLKDRANIYGTVQLVLSNPEDGFFKSDSCKEAMNRVIKTNDRFFNANGLSLKRSCIALRRYKSMVVPENKMKANSFLRQVNEIIESNPGWEQQIEIDMLKHSMAKATHSKKGGKSSQLSEKSRMLWVAMYQKSPTTTRMLAANVNGPCERNLRRAAAQLDKATHSVGGKSIIDMTNNEAKQQMCEFIKELYRSSNKMKSHPFRVSYSIDATAVASGLFIHGPSNKLVGGAYPDHSLSIPPNGVNLKELIDTFDATKGSRKKACEVKLATVVVQNVPKDISPMYQFLAQPQTKNFNSRFNYRAMDIMLGAEAELRLQGYNFGFLSAAVDGVSCDSKFVRDVLIRFLKGEITYTAMTDTNHNGKNLRYQALLGGNTVKTIGSVLIDGGLVKAANINQEIWRVKDWACDSIVLRLYSADTVFKILKLMNGKQDAKSVAVTCLHLYFMRVHLVAINCKGVLKAEERVAMIWHFFLWVLHIDGVCITTKRNLVSECISLCFLIMRDDVKEPHLLTSEPSEHSNALLRCMQREFTVKDLLILLNKLLRIWRAFTVGGLRIARRLHGYASTIAATLENENNEQDVLVKETFSGPVNVATSVLYDPAAQQIWTKLEGVLDKSTTSMRGLLKSVCGVKEEHPMMAPFPQHSSLNDLIARCETVYKKKDDIFKKELAYNSEPVNGDQNNDPQESETPIPESGPSINHLTQETHNLIKEIICGEADESQVQEDGEEASSDETILEDTIDQDGASIYRSFVDVVSAKNYLLFSEGLDTNPILKSMNMMKLKNREKGSGVCKFNTLNGRWFKKEMSASVGGREESESTVKRGRIVKLSGDEDFFLVFEVWKKMGNKKIYPSEKTDVLVWPFATEIKESKKYRIGVRRMTFESGTKQIMYNGKVEDGQSVRSTYIMVKDLKVIRGVYESIDI</sequence>
<protein>
    <submittedName>
        <fullName evidence="2">Uncharacterized protein</fullName>
    </submittedName>
</protein>
<reference evidence="2" key="1">
    <citation type="submission" date="2021-01" db="EMBL/GenBank/DDBJ databases">
        <authorList>
            <person name="Corre E."/>
            <person name="Pelletier E."/>
            <person name="Niang G."/>
            <person name="Scheremetjew M."/>
            <person name="Finn R."/>
            <person name="Kale V."/>
            <person name="Holt S."/>
            <person name="Cochrane G."/>
            <person name="Meng A."/>
            <person name="Brown T."/>
            <person name="Cohen L."/>
        </authorList>
    </citation>
    <scope>NUCLEOTIDE SEQUENCE</scope>
    <source>
        <strain evidence="2">MM31A-1</strain>
    </source>
</reference>
<accession>A0A7S3Q286</accession>
<name>A0A7S3Q286_9STRA</name>
<dbReference type="EMBL" id="HBIO01010716">
    <property type="protein sequence ID" value="CAE0463461.1"/>
    <property type="molecule type" value="Transcribed_RNA"/>
</dbReference>
<feature type="compositionally biased region" description="Polar residues" evidence="1">
    <location>
        <begin position="941"/>
        <end position="955"/>
    </location>
</feature>